<sequence>TLKSVDQIRSQNEMTVPPTIAASPVSDAPSTQSALQLIQNCLNDIGHITDIAQRINKWWSVYKNNNDLFLSKGTHYLLEI</sequence>
<evidence type="ECO:0000313" key="3">
    <source>
        <dbReference type="EMBL" id="CAF4933978.1"/>
    </source>
</evidence>
<dbReference type="Proteomes" id="UP000681720">
    <property type="component" value="Unassembled WGS sequence"/>
</dbReference>
<name>A0A8S3CZ26_9BILA</name>
<evidence type="ECO:0000313" key="4">
    <source>
        <dbReference type="Proteomes" id="UP000676336"/>
    </source>
</evidence>
<dbReference type="EMBL" id="CAJOBI010183165">
    <property type="protein sequence ID" value="CAF4933978.1"/>
    <property type="molecule type" value="Genomic_DNA"/>
</dbReference>
<reference evidence="3" key="1">
    <citation type="submission" date="2021-02" db="EMBL/GenBank/DDBJ databases">
        <authorList>
            <person name="Nowell W R."/>
        </authorList>
    </citation>
    <scope>NUCLEOTIDE SEQUENCE</scope>
</reference>
<gene>
    <name evidence="2" type="ORF">GIL414_LOCUS51183</name>
    <name evidence="3" type="ORF">SMN809_LOCUS53316</name>
</gene>
<accession>A0A8S3CZ26</accession>
<dbReference type="Proteomes" id="UP000676336">
    <property type="component" value="Unassembled WGS sequence"/>
</dbReference>
<evidence type="ECO:0000256" key="1">
    <source>
        <dbReference type="SAM" id="MobiDB-lite"/>
    </source>
</evidence>
<feature type="non-terminal residue" evidence="3">
    <location>
        <position position="80"/>
    </location>
</feature>
<feature type="non-terminal residue" evidence="3">
    <location>
        <position position="1"/>
    </location>
</feature>
<organism evidence="3 4">
    <name type="scientific">Rotaria magnacalcarata</name>
    <dbReference type="NCBI Taxonomy" id="392030"/>
    <lineage>
        <taxon>Eukaryota</taxon>
        <taxon>Metazoa</taxon>
        <taxon>Spiralia</taxon>
        <taxon>Gnathifera</taxon>
        <taxon>Rotifera</taxon>
        <taxon>Eurotatoria</taxon>
        <taxon>Bdelloidea</taxon>
        <taxon>Philodinida</taxon>
        <taxon>Philodinidae</taxon>
        <taxon>Rotaria</taxon>
    </lineage>
</organism>
<feature type="region of interest" description="Disordered" evidence="1">
    <location>
        <begin position="1"/>
        <end position="27"/>
    </location>
</feature>
<proteinExistence type="predicted"/>
<feature type="compositionally biased region" description="Polar residues" evidence="1">
    <location>
        <begin position="1"/>
        <end position="14"/>
    </location>
</feature>
<evidence type="ECO:0000313" key="2">
    <source>
        <dbReference type="EMBL" id="CAF4887800.1"/>
    </source>
</evidence>
<protein>
    <submittedName>
        <fullName evidence="3">Uncharacterized protein</fullName>
    </submittedName>
</protein>
<dbReference type="EMBL" id="CAJOBJ010172375">
    <property type="protein sequence ID" value="CAF4887800.1"/>
    <property type="molecule type" value="Genomic_DNA"/>
</dbReference>
<comment type="caution">
    <text evidence="3">The sequence shown here is derived from an EMBL/GenBank/DDBJ whole genome shotgun (WGS) entry which is preliminary data.</text>
</comment>
<dbReference type="AlphaFoldDB" id="A0A8S3CZ26"/>